<dbReference type="VEuPathDB" id="MicrosporidiaDB:THOM_2389"/>
<dbReference type="EMBL" id="JH994031">
    <property type="protein sequence ID" value="ELQ74666.1"/>
    <property type="molecule type" value="Genomic_DNA"/>
</dbReference>
<evidence type="ECO:0000256" key="1">
    <source>
        <dbReference type="SAM" id="SignalP"/>
    </source>
</evidence>
<name>L7JUI0_TRAHO</name>
<dbReference type="Proteomes" id="UP000011185">
    <property type="component" value="Unassembled WGS sequence"/>
</dbReference>
<reference evidence="2 3" key="1">
    <citation type="journal article" date="2012" name="PLoS Pathog.">
        <title>The genome of the obligate intracellular parasite Trachipleistophora hominis: new insights into microsporidian genome dynamics and reductive evolution.</title>
        <authorList>
            <person name="Heinz E."/>
            <person name="Williams T.A."/>
            <person name="Nakjang S."/>
            <person name="Noel C.J."/>
            <person name="Swan D.C."/>
            <person name="Goldberg A.V."/>
            <person name="Harris S.R."/>
            <person name="Weinmaier T."/>
            <person name="Markert S."/>
            <person name="Becher D."/>
            <person name="Bernhardt J."/>
            <person name="Dagan T."/>
            <person name="Hacker C."/>
            <person name="Lucocq J.M."/>
            <person name="Schweder T."/>
            <person name="Rattei T."/>
            <person name="Hall N."/>
            <person name="Hirt R.P."/>
            <person name="Embley T.M."/>
        </authorList>
    </citation>
    <scope>NUCLEOTIDE SEQUENCE [LARGE SCALE GENOMIC DNA]</scope>
</reference>
<evidence type="ECO:0000313" key="2">
    <source>
        <dbReference type="EMBL" id="ELQ74666.1"/>
    </source>
</evidence>
<keyword evidence="1" id="KW-0732">Signal</keyword>
<proteinExistence type="predicted"/>
<gene>
    <name evidence="2" type="ORF">THOM_2389</name>
</gene>
<evidence type="ECO:0000313" key="3">
    <source>
        <dbReference type="Proteomes" id="UP000011185"/>
    </source>
</evidence>
<dbReference type="AlphaFoldDB" id="L7JUI0"/>
<organism evidence="2 3">
    <name type="scientific">Trachipleistophora hominis</name>
    <name type="common">Microsporidian parasite</name>
    <dbReference type="NCBI Taxonomy" id="72359"/>
    <lineage>
        <taxon>Eukaryota</taxon>
        <taxon>Fungi</taxon>
        <taxon>Fungi incertae sedis</taxon>
        <taxon>Microsporidia</taxon>
        <taxon>Pleistophoridae</taxon>
        <taxon>Trachipleistophora</taxon>
    </lineage>
</organism>
<keyword evidence="3" id="KW-1185">Reference proteome</keyword>
<accession>L7JUI0</accession>
<sequence>MFFLLLLLSHQSSLEIESSSTTSEELSDLSTKKQFKGSLKIHYEHNLEISSVVEIVKNLLTSGDNTGIEREFANINELSSLFSCSYSHLIQITCKIQNFVLHLYNQKETRNESEMRTPIYISDTCLTLYKEFFRKIGLKCLRIAIFDCISSYNWKLLFEFIDSHGSITSLYIKNYIEDSHTPQVQVPYELIDIKSSVGLCNIEMINLVIPMQVLAGLNNLELKCLRLVKCEIQLPPSKISSDIVIGILSDSFRTVHFVDCCITKNSSKKIISSKISTFDFNCLSKCINLVDLCILYIDCSLINLRYDHLKHLKKLTICVKNIGCRNLDMLAPCTRLKYLSIITSDMEATLGILRNINLQELQFFGLKTTETFMKTLASDIVLDFPTLEVFKFVAPSHKLTSRYRPLFNVKSMSNLKKLSITCESIDISVVQGICEFSELKSFNISLDARNNVLFEEISNNCCFKKSLCKLCLNAEITRITFTKVVASFVNLEELALSNDTIQYLCNHKTTVRGFINSFKSDLSQLFNTKIPEIPKLKRLICNDVLDLTTVKKFLLENKIIFAPYLLELNITMLIPGIFTANSATNSYAMSQSDQFGSSHHKSKNMVKLLKMLFKRYKRMKKITVELDNYGKFTPEDIRKFEATYFDKVRGVRKIQYRSEDYENDRIIWEFKN</sequence>
<feature type="chain" id="PRO_5003979042" description="LRR containing protein" evidence="1">
    <location>
        <begin position="19"/>
        <end position="672"/>
    </location>
</feature>
<evidence type="ECO:0008006" key="4">
    <source>
        <dbReference type="Google" id="ProtNLM"/>
    </source>
</evidence>
<feature type="signal peptide" evidence="1">
    <location>
        <begin position="1"/>
        <end position="18"/>
    </location>
</feature>
<dbReference type="InParanoid" id="L7JUI0"/>
<protein>
    <recommendedName>
        <fullName evidence="4">LRR containing protein</fullName>
    </recommendedName>
</protein>
<dbReference type="OMA" id="NINTIAC"/>
<dbReference type="HOGENOM" id="CLU_408911_0_0_1"/>